<gene>
    <name evidence="2" type="primary">tgmA</name>
    <name evidence="2" type="ORF">ACFOZ0_31975</name>
</gene>
<dbReference type="Proteomes" id="UP001595701">
    <property type="component" value="Unassembled WGS sequence"/>
</dbReference>
<evidence type="ECO:0000256" key="1">
    <source>
        <dbReference type="SAM" id="MobiDB-lite"/>
    </source>
</evidence>
<dbReference type="RefSeq" id="WP_310777532.1">
    <property type="nucleotide sequence ID" value="NZ_JBHRWR010000039.1"/>
</dbReference>
<evidence type="ECO:0000313" key="2">
    <source>
        <dbReference type="EMBL" id="MFC3577800.1"/>
    </source>
</evidence>
<accession>A0ABV7SNV7</accession>
<name>A0ABV7SNV7_9ACTN</name>
<organism evidence="2 3">
    <name type="scientific">Streptomyces yaanensis</name>
    <dbReference type="NCBI Taxonomy" id="1142239"/>
    <lineage>
        <taxon>Bacteria</taxon>
        <taxon>Bacillati</taxon>
        <taxon>Actinomycetota</taxon>
        <taxon>Actinomycetes</taxon>
        <taxon>Kitasatosporales</taxon>
        <taxon>Streptomycetaceae</taxon>
        <taxon>Streptomyces</taxon>
    </lineage>
</organism>
<dbReference type="EMBL" id="JBHRWR010000039">
    <property type="protein sequence ID" value="MFC3577800.1"/>
    <property type="molecule type" value="Genomic_DNA"/>
</dbReference>
<dbReference type="InterPro" id="IPR025843">
    <property type="entry name" value="Actino_peptide"/>
</dbReference>
<feature type="compositionally biased region" description="Basic and acidic residues" evidence="1">
    <location>
        <begin position="79"/>
        <end position="88"/>
    </location>
</feature>
<protein>
    <submittedName>
        <fullName evidence="2">ATP-grasp-modified RiPP</fullName>
    </submittedName>
</protein>
<sequence>MTTHSTPDQLGPARPWGVSRLAPYPTTVKLPFTTVTIDPATQTGVFRDRLGQVVELGKHGTSTGTETSTSTNLDSQNDQGHDQDSQQD</sequence>
<feature type="region of interest" description="Disordered" evidence="1">
    <location>
        <begin position="56"/>
        <end position="88"/>
    </location>
</feature>
<dbReference type="Pfam" id="PF14408">
    <property type="entry name" value="Actino_peptide"/>
    <property type="match status" value="1"/>
</dbReference>
<feature type="compositionally biased region" description="Low complexity" evidence="1">
    <location>
        <begin position="60"/>
        <end position="71"/>
    </location>
</feature>
<feature type="region of interest" description="Disordered" evidence="1">
    <location>
        <begin position="1"/>
        <end position="20"/>
    </location>
</feature>
<evidence type="ECO:0000313" key="3">
    <source>
        <dbReference type="Proteomes" id="UP001595701"/>
    </source>
</evidence>
<reference evidence="3" key="1">
    <citation type="journal article" date="2019" name="Int. J. Syst. Evol. Microbiol.">
        <title>The Global Catalogue of Microorganisms (GCM) 10K type strain sequencing project: providing services to taxonomists for standard genome sequencing and annotation.</title>
        <authorList>
            <consortium name="The Broad Institute Genomics Platform"/>
            <consortium name="The Broad Institute Genome Sequencing Center for Infectious Disease"/>
            <person name="Wu L."/>
            <person name="Ma J."/>
        </authorList>
    </citation>
    <scope>NUCLEOTIDE SEQUENCE [LARGE SCALE GENOMIC DNA]</scope>
    <source>
        <strain evidence="3">CGMCC 4.7035</strain>
    </source>
</reference>
<dbReference type="InterPro" id="IPR026496">
    <property type="entry name" value="GRASP_targ"/>
</dbReference>
<keyword evidence="3" id="KW-1185">Reference proteome</keyword>
<dbReference type="NCBIfam" id="TIGR04186">
    <property type="entry name" value="GRASP_targ"/>
    <property type="match status" value="1"/>
</dbReference>
<comment type="caution">
    <text evidence="2">The sequence shown here is derived from an EMBL/GenBank/DDBJ whole genome shotgun (WGS) entry which is preliminary data.</text>
</comment>
<proteinExistence type="predicted"/>